<dbReference type="WBParaSite" id="ACRNAN_scaffold15774.g20075.t1">
    <property type="protein sequence ID" value="ACRNAN_scaffold15774.g20075.t1"/>
    <property type="gene ID" value="ACRNAN_scaffold15774.g20075"/>
</dbReference>
<name>A0A914CX12_9BILA</name>
<proteinExistence type="predicted"/>
<reference evidence="3" key="1">
    <citation type="submission" date="2022-11" db="UniProtKB">
        <authorList>
            <consortium name="WormBaseParasite"/>
        </authorList>
    </citation>
    <scope>IDENTIFICATION</scope>
</reference>
<protein>
    <submittedName>
        <fullName evidence="3">Gag protein</fullName>
    </submittedName>
</protein>
<dbReference type="PANTHER" id="PTHR47331:SF5">
    <property type="entry name" value="RIBONUCLEASE H"/>
    <property type="match status" value="1"/>
</dbReference>
<dbReference type="PANTHER" id="PTHR47331">
    <property type="entry name" value="PHD-TYPE DOMAIN-CONTAINING PROTEIN"/>
    <property type="match status" value="1"/>
</dbReference>
<dbReference type="AlphaFoldDB" id="A0A914CX12"/>
<evidence type="ECO:0000256" key="1">
    <source>
        <dbReference type="SAM" id="MobiDB-lite"/>
    </source>
</evidence>
<organism evidence="2 3">
    <name type="scientific">Acrobeloides nanus</name>
    <dbReference type="NCBI Taxonomy" id="290746"/>
    <lineage>
        <taxon>Eukaryota</taxon>
        <taxon>Metazoa</taxon>
        <taxon>Ecdysozoa</taxon>
        <taxon>Nematoda</taxon>
        <taxon>Chromadorea</taxon>
        <taxon>Rhabditida</taxon>
        <taxon>Tylenchina</taxon>
        <taxon>Cephalobomorpha</taxon>
        <taxon>Cephaloboidea</taxon>
        <taxon>Cephalobidae</taxon>
        <taxon>Acrobeloides</taxon>
    </lineage>
</organism>
<sequence>MPILRDDDPPRSRSGSIVESSGTYRKVIGPVKQRVKNYVEAFKNKVFQLDADDPASRKNLLIQAEGELAYEFTRLKNAINLVQSYNDKWITLRAGLDADKKAEEEHVYDITATGPDGFIAVMEEGWSALDVIEAKLMEVRSYLNRLEQTPSSISTLPPSTTTPIVTTNYQGPTTTPSAPVHLPQLKLQTFDGNPLNWEPFWDFFEGSVHVQNLPKAMKLNYLLQCLEGKAKTAVAGFKVKNDNYDPVVDILKQKFGSKDVLRKSLYNELYAVTKSASSVREARRTFDQLEKVLRQMDEIKEDTNHPNIANTLESKLPEWILLETYKSKMEDSTWDVKKLRRDVERILQIREEIERVHQFGCQSDKQQEGKNTNKHQYHNQQHHKETRTTAMAITKTEKGKNKMSKLRYPCAFCEGNHPNHECKEVPDADSRMIMIKKKKLCYRCCSDKHTVQECKYIKQCPGCERIHTSSICRKLYPSKASNKGIYDDHKRDKNNTYGSQTKTTAAMTLTETPTIVETPKSTTTAAIHTRNREATMPTDETTILLSKEVTLVNHANEKSQEVL</sequence>
<dbReference type="InterPro" id="IPR005312">
    <property type="entry name" value="DUF1759"/>
</dbReference>
<accession>A0A914CX12</accession>
<evidence type="ECO:0000313" key="3">
    <source>
        <dbReference type="WBParaSite" id="ACRNAN_scaffold15774.g20075.t1"/>
    </source>
</evidence>
<feature type="region of interest" description="Disordered" evidence="1">
    <location>
        <begin position="363"/>
        <end position="386"/>
    </location>
</feature>
<keyword evidence="2" id="KW-1185">Reference proteome</keyword>
<dbReference type="Pfam" id="PF03564">
    <property type="entry name" value="DUF1759"/>
    <property type="match status" value="1"/>
</dbReference>
<feature type="compositionally biased region" description="Basic residues" evidence="1">
    <location>
        <begin position="372"/>
        <end position="381"/>
    </location>
</feature>
<dbReference type="Proteomes" id="UP000887540">
    <property type="component" value="Unplaced"/>
</dbReference>
<evidence type="ECO:0000313" key="2">
    <source>
        <dbReference type="Proteomes" id="UP000887540"/>
    </source>
</evidence>